<dbReference type="SUPFAM" id="SSF50800">
    <property type="entry name" value="PK beta-barrel domain-like"/>
    <property type="match status" value="1"/>
</dbReference>
<dbReference type="GO" id="GO:0030151">
    <property type="term" value="F:molybdenum ion binding"/>
    <property type="evidence" value="ECO:0007669"/>
    <property type="project" value="UniProtKB-UniRule"/>
</dbReference>
<dbReference type="Pfam" id="PF03476">
    <property type="entry name" value="MOSC_N"/>
    <property type="match status" value="1"/>
</dbReference>
<reference evidence="6" key="1">
    <citation type="journal article" date="2023" name="Mol. Biol. Evol.">
        <title>Third-Generation Sequencing Reveals the Adaptive Role of the Epigenome in Three Deep-Sea Polychaetes.</title>
        <authorList>
            <person name="Perez M."/>
            <person name="Aroh O."/>
            <person name="Sun Y."/>
            <person name="Lan Y."/>
            <person name="Juniper S.K."/>
            <person name="Young C.R."/>
            <person name="Angers B."/>
            <person name="Qian P.Y."/>
        </authorList>
    </citation>
    <scope>NUCLEOTIDE SEQUENCE</scope>
    <source>
        <strain evidence="6">P08H-3</strain>
    </source>
</reference>
<dbReference type="InterPro" id="IPR005302">
    <property type="entry name" value="MoCF_Sase_C"/>
</dbReference>
<evidence type="ECO:0000313" key="6">
    <source>
        <dbReference type="EMBL" id="KAK2150785.1"/>
    </source>
</evidence>
<dbReference type="AlphaFoldDB" id="A0AAD9JEA3"/>
<feature type="modified residue" description="N6-(pyridoxal phosphate)lysine" evidence="4">
    <location>
        <position position="207"/>
    </location>
</feature>
<dbReference type="Proteomes" id="UP001208570">
    <property type="component" value="Unassembled WGS sequence"/>
</dbReference>
<evidence type="ECO:0000313" key="7">
    <source>
        <dbReference type="Proteomes" id="UP001208570"/>
    </source>
</evidence>
<protein>
    <recommendedName>
        <fullName evidence="4">Molybdenum cofactor sulfurase</fullName>
        <shortName evidence="4">MCS</shortName>
        <shortName evidence="4">MOS</shortName>
        <shortName evidence="4">MoCo sulfurase</shortName>
        <ecNumber evidence="4">2.8.1.9</ecNumber>
    </recommendedName>
    <alternativeName>
        <fullName evidence="4">Molybdenum cofactor sulfurtransferase</fullName>
    </alternativeName>
</protein>
<evidence type="ECO:0000256" key="1">
    <source>
        <dbReference type="ARBA" id="ARBA00022679"/>
    </source>
</evidence>
<evidence type="ECO:0000256" key="4">
    <source>
        <dbReference type="HAMAP-Rule" id="MF_03050"/>
    </source>
</evidence>
<dbReference type="SUPFAM" id="SSF53383">
    <property type="entry name" value="PLP-dependent transferases"/>
    <property type="match status" value="1"/>
</dbReference>
<dbReference type="InterPro" id="IPR011037">
    <property type="entry name" value="Pyrv_Knase-like_insert_dom_sf"/>
</dbReference>
<dbReference type="InterPro" id="IPR005303">
    <property type="entry name" value="MOCOS_middle"/>
</dbReference>
<dbReference type="Pfam" id="PF03473">
    <property type="entry name" value="MOSC"/>
    <property type="match status" value="1"/>
</dbReference>
<dbReference type="InterPro" id="IPR015421">
    <property type="entry name" value="PyrdxlP-dep_Trfase_major"/>
</dbReference>
<evidence type="ECO:0000259" key="5">
    <source>
        <dbReference type="PROSITE" id="PS51340"/>
    </source>
</evidence>
<dbReference type="EMBL" id="JAODUP010000389">
    <property type="protein sequence ID" value="KAK2150785.1"/>
    <property type="molecule type" value="Genomic_DNA"/>
</dbReference>
<keyword evidence="1 4" id="KW-0808">Transferase</keyword>
<dbReference type="PANTHER" id="PTHR14237:SF80">
    <property type="entry name" value="MOLYBDENUM COFACTOR SULFURASE"/>
    <property type="match status" value="1"/>
</dbReference>
<proteinExistence type="inferred from homology"/>
<sequence length="817" mass="91694">MKNSADDERRNLATINAASGLYEASKIGSGEDFHETGRSTDTGGHFCYLEDNHTSVVGMRESVKRRGARGVCVYLSEAFDILQVGSNTWTQTTNGLTFDRTASSSSSKQRAHGSFGEIFSSNSSQERRDRCLFAFPAQSNFSGKRYPLPWIGRIQEQRHYSGSKEESEVTENFRRWYVLLDAASYVTTADLDLTRYPADFIALSFYKMFGFPTGLGALLVRNSSSHTLEKYYFGGGTVKVAITTEDYHVTKDSLSERFEDGTPPFLEILALRYGFDTLERITASVVTKYHRRYPVYKRLPGEMTRGLVHLEEDNSHSVDDSQATCCHGNGQPVAKIYCDTEFESPQLQGPILNFNLLKASGEYYGYAEVEKLALVYNIQLRTSCFCNLGACQHHLGIDAQKIKDNYNAGHVCGDNMDLIDGKPTGSVRISFGYMSTLHDVRAFLKFVHECFVDNPTMRDADPDVFYDAVEEPVTDVDANAVEAYAECGHGLFAEKCTSTDRIENRASLIGEEALTHQITAQYTEDVSIPSDDMTLNQIFLYPIKSCGAFHVTEWPIGKRGLLYDREWMIVTETGICLTQKREPLMCLIRPFINLEKDSLLLTYPGAHDLCLNLKADPDLSTEGANLCRSKVCTDSVTGVDCGDEVSLWLEDVLCRTGLRLVRQRDSRVTKSGKGHRSDVRDNLSLANEAQFLLINRSSVAAVCDRINESEQNYNQIIDVQSAVRRFRANLVVSTMKPFAEEEWTSVNIGTHLFQCIRTCSRCQMICINQETGVRTKEPLKSLMRIRQKPHFGILMQHVSDGGSRMLKTGEKLVTVTR</sequence>
<dbReference type="Gene3D" id="3.90.1150.10">
    <property type="entry name" value="Aspartate Aminotransferase, domain 1"/>
    <property type="match status" value="1"/>
</dbReference>
<evidence type="ECO:0000256" key="3">
    <source>
        <dbReference type="ARBA" id="ARBA00023150"/>
    </source>
</evidence>
<comment type="function">
    <text evidence="4">Sulfurates the molybdenum cofactor. Sulfation of molybdenum is essential for xanthine dehydrogenase (XDH) and aldehyde oxidase (ADO) enzymes in which molybdenum cofactor is liganded by 1 oxygen and 1 sulfur atom in active form.</text>
</comment>
<dbReference type="HAMAP" id="MF_03050">
    <property type="entry name" value="MOCOS"/>
    <property type="match status" value="1"/>
</dbReference>
<dbReference type="GO" id="GO:0030170">
    <property type="term" value="F:pyridoxal phosphate binding"/>
    <property type="evidence" value="ECO:0007669"/>
    <property type="project" value="UniProtKB-UniRule"/>
</dbReference>
<organism evidence="6 7">
    <name type="scientific">Paralvinella palmiformis</name>
    <dbReference type="NCBI Taxonomy" id="53620"/>
    <lineage>
        <taxon>Eukaryota</taxon>
        <taxon>Metazoa</taxon>
        <taxon>Spiralia</taxon>
        <taxon>Lophotrochozoa</taxon>
        <taxon>Annelida</taxon>
        <taxon>Polychaeta</taxon>
        <taxon>Sedentaria</taxon>
        <taxon>Canalipalpata</taxon>
        <taxon>Terebellida</taxon>
        <taxon>Terebelliformia</taxon>
        <taxon>Alvinellidae</taxon>
        <taxon>Paralvinella</taxon>
    </lineage>
</organism>
<comment type="cofactor">
    <cofactor evidence="4">
        <name>pyridoxal 5'-phosphate</name>
        <dbReference type="ChEBI" id="CHEBI:597326"/>
    </cofactor>
</comment>
<comment type="caution">
    <text evidence="6">The sequence shown here is derived from an EMBL/GenBank/DDBJ whole genome shotgun (WGS) entry which is preliminary data.</text>
</comment>
<gene>
    <name evidence="6" type="ORF">LSH36_389g01009</name>
</gene>
<dbReference type="InterPro" id="IPR015422">
    <property type="entry name" value="PyrdxlP-dep_Trfase_small"/>
</dbReference>
<keyword evidence="2 4" id="KW-0663">Pyridoxal phosphate</keyword>
<name>A0AAD9JEA3_9ANNE</name>
<dbReference type="InterPro" id="IPR028886">
    <property type="entry name" value="MoCo_sulfurase"/>
</dbReference>
<dbReference type="PROSITE" id="PS51340">
    <property type="entry name" value="MOSC"/>
    <property type="match status" value="1"/>
</dbReference>
<evidence type="ECO:0000256" key="2">
    <source>
        <dbReference type="ARBA" id="ARBA00022898"/>
    </source>
</evidence>
<dbReference type="GO" id="GO:0016829">
    <property type="term" value="F:lyase activity"/>
    <property type="evidence" value="ECO:0007669"/>
    <property type="project" value="UniProtKB-UniRule"/>
</dbReference>
<dbReference type="GO" id="GO:0006777">
    <property type="term" value="P:Mo-molybdopterin cofactor biosynthetic process"/>
    <property type="evidence" value="ECO:0007669"/>
    <property type="project" value="UniProtKB-UniRule"/>
</dbReference>
<keyword evidence="3 4" id="KW-0501">Molybdenum cofactor biosynthesis</keyword>
<dbReference type="EC" id="2.8.1.9" evidence="4"/>
<dbReference type="SUPFAM" id="SSF141673">
    <property type="entry name" value="MOSC N-terminal domain-like"/>
    <property type="match status" value="1"/>
</dbReference>
<dbReference type="Gene3D" id="3.40.640.10">
    <property type="entry name" value="Type I PLP-dependent aspartate aminotransferase-like (Major domain)"/>
    <property type="match status" value="1"/>
</dbReference>
<comment type="similarity">
    <text evidence="4">Belongs to the class-V pyridoxal-phosphate-dependent aminotransferase family. MOCOS subfamily.</text>
</comment>
<accession>A0AAD9JEA3</accession>
<keyword evidence="7" id="KW-1185">Reference proteome</keyword>
<dbReference type="InterPro" id="IPR000192">
    <property type="entry name" value="Aminotrans_V_dom"/>
</dbReference>
<feature type="active site" evidence="4">
    <location>
        <position position="386"/>
    </location>
</feature>
<feature type="domain" description="MOSC" evidence="5">
    <location>
        <begin position="658"/>
        <end position="815"/>
    </location>
</feature>
<dbReference type="InterPro" id="IPR015424">
    <property type="entry name" value="PyrdxlP-dep_Trfase"/>
</dbReference>
<comment type="catalytic activity">
    <reaction evidence="4">
        <text>Mo-molybdopterin + L-cysteine + AH2 = thio-Mo-molybdopterin + L-alanine + A + H2O</text>
        <dbReference type="Rhea" id="RHEA:42636"/>
        <dbReference type="ChEBI" id="CHEBI:13193"/>
        <dbReference type="ChEBI" id="CHEBI:15377"/>
        <dbReference type="ChEBI" id="CHEBI:17499"/>
        <dbReference type="ChEBI" id="CHEBI:35235"/>
        <dbReference type="ChEBI" id="CHEBI:57972"/>
        <dbReference type="ChEBI" id="CHEBI:71302"/>
        <dbReference type="ChEBI" id="CHEBI:82685"/>
        <dbReference type="EC" id="2.8.1.9"/>
    </reaction>
</comment>
<dbReference type="GO" id="GO:0008265">
    <property type="term" value="F:molybdenum cofactor sulfurtransferase activity"/>
    <property type="evidence" value="ECO:0007669"/>
    <property type="project" value="UniProtKB-UniRule"/>
</dbReference>
<dbReference type="PANTHER" id="PTHR14237">
    <property type="entry name" value="MOLYBDOPTERIN COFACTOR SULFURASE MOSC"/>
    <property type="match status" value="1"/>
</dbReference>
<dbReference type="Pfam" id="PF00266">
    <property type="entry name" value="Aminotran_5"/>
    <property type="match status" value="1"/>
</dbReference>